<proteinExistence type="predicted"/>
<dbReference type="AlphaFoldDB" id="A0A412YAF5"/>
<dbReference type="PANTHER" id="PTHR41244:SF1">
    <property type="entry name" value="GLYCOSYLTRANSFERASE"/>
    <property type="match status" value="1"/>
</dbReference>
<name>A0A412YAF5_BACFG</name>
<dbReference type="Gene3D" id="3.20.20.80">
    <property type="entry name" value="Glycosidases"/>
    <property type="match status" value="1"/>
</dbReference>
<protein>
    <submittedName>
        <fullName evidence="1">Lipopolysaccharide biosynthesis protein</fullName>
    </submittedName>
</protein>
<reference evidence="1 2" key="1">
    <citation type="submission" date="2018-08" db="EMBL/GenBank/DDBJ databases">
        <title>A genome reference for cultivated species of the human gut microbiota.</title>
        <authorList>
            <person name="Zou Y."/>
            <person name="Xue W."/>
            <person name="Luo G."/>
        </authorList>
    </citation>
    <scope>NUCLEOTIDE SEQUENCE [LARGE SCALE GENOMIC DNA]</scope>
    <source>
        <strain evidence="1 2">AF14-26</strain>
    </source>
</reference>
<organism evidence="1 2">
    <name type="scientific">Bacteroides fragilis</name>
    <dbReference type="NCBI Taxonomy" id="817"/>
    <lineage>
        <taxon>Bacteria</taxon>
        <taxon>Pseudomonadati</taxon>
        <taxon>Bacteroidota</taxon>
        <taxon>Bacteroidia</taxon>
        <taxon>Bacteroidales</taxon>
        <taxon>Bacteroidaceae</taxon>
        <taxon>Bacteroides</taxon>
    </lineage>
</organism>
<evidence type="ECO:0000313" key="2">
    <source>
        <dbReference type="Proteomes" id="UP000286270"/>
    </source>
</evidence>
<dbReference type="RefSeq" id="WP_122142517.1">
    <property type="nucleotide sequence ID" value="NZ_JAFKPL010000005.1"/>
</dbReference>
<dbReference type="Proteomes" id="UP000286270">
    <property type="component" value="Unassembled WGS sequence"/>
</dbReference>
<evidence type="ECO:0000313" key="1">
    <source>
        <dbReference type="EMBL" id="RGV54375.1"/>
    </source>
</evidence>
<dbReference type="Pfam" id="PF14307">
    <property type="entry name" value="Glyco_tran_WbsX"/>
    <property type="match status" value="1"/>
</dbReference>
<accession>A0A412YAF5</accession>
<dbReference type="PANTHER" id="PTHR41244">
    <property type="entry name" value="RHAMNAN SYNTHESIS F"/>
    <property type="match status" value="1"/>
</dbReference>
<gene>
    <name evidence="1" type="ORF">DWW08_10410</name>
</gene>
<comment type="caution">
    <text evidence="1">The sequence shown here is derived from an EMBL/GenBank/DDBJ whole genome shotgun (WGS) entry which is preliminary data.</text>
</comment>
<sequence>MKARVIAFYLPQFHPTPNNDVWWGRGFTEWTNVGKAKPLFKGHYQPKVPADLGYYDLRLPEVREAQAELAKKAGIEGFCYYHYWFGDGRQELELPFNEVLKLGKPDFPFCLCWANESWHSKFWSKSGNSFSKQILVEQKYLGKEDNEKHFYKLLPAFKDKRYLKIDGKPIFMIYRPFDFIGIREFIQEWQRLAIENGLTGIYFIGQLGQIKKNPSQIDIDSALSFGLDGINIVRLWSASYRRNFCVKVYEKIISLVTGVPRGVLYKNVYHSFVGEEEYQTNIYPTLIPNWDHTPRSGNAGYVLFNSSPKLFQKHVEEVLERVECKPIEDRIVFLKSWNEWGEGNYMEPDLRYGLEYIHALRNAIL</sequence>
<dbReference type="InterPro" id="IPR032719">
    <property type="entry name" value="WbsX"/>
</dbReference>
<dbReference type="CDD" id="cd11579">
    <property type="entry name" value="Glyco_tran_WbsX"/>
    <property type="match status" value="1"/>
</dbReference>
<dbReference type="EMBL" id="QRZH01000007">
    <property type="protein sequence ID" value="RGV54375.1"/>
    <property type="molecule type" value="Genomic_DNA"/>
</dbReference>